<dbReference type="AlphaFoldDB" id="A0A7K1V7B3"/>
<dbReference type="InterPro" id="IPR007278">
    <property type="entry name" value="DUF397"/>
</dbReference>
<dbReference type="Pfam" id="PF04149">
    <property type="entry name" value="DUF397"/>
    <property type="match status" value="1"/>
</dbReference>
<dbReference type="EMBL" id="WRPP01000009">
    <property type="protein sequence ID" value="MVU82349.1"/>
    <property type="molecule type" value="Genomic_DNA"/>
</dbReference>
<protein>
    <submittedName>
        <fullName evidence="3">DUF397 domain-containing protein</fullName>
    </submittedName>
</protein>
<feature type="compositionally biased region" description="Basic residues" evidence="1">
    <location>
        <begin position="37"/>
        <end position="47"/>
    </location>
</feature>
<feature type="domain" description="DUF397" evidence="2">
    <location>
        <begin position="55"/>
        <end position="107"/>
    </location>
</feature>
<evidence type="ECO:0000259" key="2">
    <source>
        <dbReference type="Pfam" id="PF04149"/>
    </source>
</evidence>
<evidence type="ECO:0000313" key="4">
    <source>
        <dbReference type="Proteomes" id="UP000466794"/>
    </source>
</evidence>
<reference evidence="3 4" key="1">
    <citation type="submission" date="2019-12" db="EMBL/GenBank/DDBJ databases">
        <title>Nocardia sp. nov. ET3-3 isolated from soil.</title>
        <authorList>
            <person name="Kanchanasin P."/>
            <person name="Tanasupawat S."/>
            <person name="Yuki M."/>
            <person name="Kudo T."/>
        </authorList>
    </citation>
    <scope>NUCLEOTIDE SEQUENCE [LARGE SCALE GENOMIC DNA]</scope>
    <source>
        <strain evidence="3 4">ET3-3</strain>
    </source>
</reference>
<sequence length="162" mass="17784">MVGDGNLWGTHRRSTQSGRTGVPLRASQGNSPERRRLPAVHRSHRKSDRANVSTEFFKSTHSGANQSCVEVSHRADVVLIRDSKYVGPSEIRPIVMIPSARWTQFLDLAIGGNSGELGDLAVQVHKDGGASITSPGQTLEYTADEWDAFLKGVVDRQFDRSE</sequence>
<dbReference type="Proteomes" id="UP000466794">
    <property type="component" value="Unassembled WGS sequence"/>
</dbReference>
<comment type="caution">
    <text evidence="3">The sequence shown here is derived from an EMBL/GenBank/DDBJ whole genome shotgun (WGS) entry which is preliminary data.</text>
</comment>
<evidence type="ECO:0000256" key="1">
    <source>
        <dbReference type="SAM" id="MobiDB-lite"/>
    </source>
</evidence>
<name>A0A7K1V7B3_9NOCA</name>
<gene>
    <name evidence="3" type="ORF">GPX89_34590</name>
</gene>
<accession>A0A7K1V7B3</accession>
<feature type="region of interest" description="Disordered" evidence="1">
    <location>
        <begin position="1"/>
        <end position="51"/>
    </location>
</feature>
<proteinExistence type="predicted"/>
<keyword evidence="4" id="KW-1185">Reference proteome</keyword>
<evidence type="ECO:0000313" key="3">
    <source>
        <dbReference type="EMBL" id="MVU82349.1"/>
    </source>
</evidence>
<organism evidence="3 4">
    <name type="scientific">Nocardia terrae</name>
    <dbReference type="NCBI Taxonomy" id="2675851"/>
    <lineage>
        <taxon>Bacteria</taxon>
        <taxon>Bacillati</taxon>
        <taxon>Actinomycetota</taxon>
        <taxon>Actinomycetes</taxon>
        <taxon>Mycobacteriales</taxon>
        <taxon>Nocardiaceae</taxon>
        <taxon>Nocardia</taxon>
    </lineage>
</organism>